<keyword evidence="1" id="KW-0677">Repeat</keyword>
<feature type="repeat" description="ANK" evidence="3">
    <location>
        <begin position="1278"/>
        <end position="1299"/>
    </location>
</feature>
<dbReference type="Pfam" id="PF00023">
    <property type="entry name" value="Ank"/>
    <property type="match status" value="2"/>
</dbReference>
<gene>
    <name evidence="4" type="ORF">DIABBA_LOCUS7781</name>
</gene>
<reference evidence="4" key="1">
    <citation type="submission" date="2022-01" db="EMBL/GenBank/DDBJ databases">
        <authorList>
            <person name="King R."/>
        </authorList>
    </citation>
    <scope>NUCLEOTIDE SEQUENCE</scope>
</reference>
<dbReference type="PANTHER" id="PTHR24198">
    <property type="entry name" value="ANKYRIN REPEAT AND PROTEIN KINASE DOMAIN-CONTAINING PROTEIN"/>
    <property type="match status" value="1"/>
</dbReference>
<dbReference type="Pfam" id="PF13637">
    <property type="entry name" value="Ank_4"/>
    <property type="match status" value="2"/>
</dbReference>
<feature type="repeat" description="ANK" evidence="3">
    <location>
        <begin position="3347"/>
        <end position="3369"/>
    </location>
</feature>
<dbReference type="PROSITE" id="PS50088">
    <property type="entry name" value="ANK_REPEAT"/>
    <property type="match status" value="12"/>
</dbReference>
<dbReference type="InterPro" id="IPR027417">
    <property type="entry name" value="P-loop_NTPase"/>
</dbReference>
<dbReference type="InterPro" id="IPR036770">
    <property type="entry name" value="Ankyrin_rpt-contain_sf"/>
</dbReference>
<dbReference type="Proteomes" id="UP001153709">
    <property type="component" value="Chromosome 5"/>
</dbReference>
<organism evidence="4 5">
    <name type="scientific">Diabrotica balteata</name>
    <name type="common">Banded cucumber beetle</name>
    <dbReference type="NCBI Taxonomy" id="107213"/>
    <lineage>
        <taxon>Eukaryota</taxon>
        <taxon>Metazoa</taxon>
        <taxon>Ecdysozoa</taxon>
        <taxon>Arthropoda</taxon>
        <taxon>Hexapoda</taxon>
        <taxon>Insecta</taxon>
        <taxon>Pterygota</taxon>
        <taxon>Neoptera</taxon>
        <taxon>Endopterygota</taxon>
        <taxon>Coleoptera</taxon>
        <taxon>Polyphaga</taxon>
        <taxon>Cucujiformia</taxon>
        <taxon>Chrysomeloidea</taxon>
        <taxon>Chrysomelidae</taxon>
        <taxon>Galerucinae</taxon>
        <taxon>Diabroticina</taxon>
        <taxon>Diabroticites</taxon>
        <taxon>Diabrotica</taxon>
    </lineage>
</organism>
<feature type="repeat" description="ANK" evidence="3">
    <location>
        <begin position="3175"/>
        <end position="3208"/>
    </location>
</feature>
<evidence type="ECO:0000313" key="5">
    <source>
        <dbReference type="Proteomes" id="UP001153709"/>
    </source>
</evidence>
<keyword evidence="2 3" id="KW-0040">ANK repeat</keyword>
<sequence length="3701" mass="425750">MDPDNVGCCNLRKKSVTSKTMQTQDVPTQKALGEYPKGQVANLGTDYEWKLHCLFAVAAFKYFDNWSLANEYIDAGKFDDLVFRVDNECILLQAKFKQNKQIHNHEFWSTNPGCDTFSIYKYILSYHDIKWKFKKLNTIAIILCTNANIPDSIFYPNKNSENNIINKIFGDDVVVGSIKNELSADINKVVTYQENITNKDNEEKCRWKSLSLNNNDIKDFMSKFLVIKVSKEQIDKRISDLITSMEKKNPALKNLYIINHVHHWRNLVSKHSVYMTKNYMRLIWYREENDRCIQQFLNYGISFSNPYQFSHSINLIKAEHDLDLYLAKIVHSIKLIYTKQDKPNEMFFKEVLFLALQSDYKTIENTIECFKTKNMKYLVVSFLEMNEYQTKEIYTKISRILDTNKQKKVIIVAQNFGFQDKNVETDQIRLNLFDEYTKELVCNKTIEFQGEAITLKHLLKNCKVVNLTKGCKSLDMMDKSYLCSLVKSTGEPFDLNIDSYKELVESIKNKLSHDDSDLESPTILEFQGRQIILDDIVTICKIEYLIDELFILKLIKEENFYLGKSSMPSITLEKYYVPRFLSKDFQNLFSEELFLSQLRTVNKKVAVLTGPPGVGKTTLLENIILSRKLKDKISFRLTWIINIELSRAVEYLQNKSLNHCLFGLLCYNEDTRGNFEIQALKSIEKIIVIDGIDENNSDYIHQVQDLFNDYSILENLNILLVIMACRNYDFILKKIRNSLNLETIMVELFNEQDQEIFFEKYVLFKNSTSVQKTKDVFRHLKAEAPGIKKFCSTPFTLRLLIDILLNNEDHLEHISKIFSKSLSVYEFYKLFLEEKKKTFVQQHIGDHCVVNRIIITDAFGTYLTKTRKFAASKSLPRELQELFNTDISPCIDTSMLSIGIFEEKNEEFKFIHTSFEEYFAAEYIWNCLSHKRISDSVLLTLLNKVFLNIQYAGVSGFFEELLNTKILVEDKCFSKISEEFGRILSKQKWVESISLLVFQGYFNIVKFVFHEYDGFSKVINHRGSSGETALHLSAHYPHFVKYLVKKGAEINGVDEDGFSVFHYMIMMCFDSYKIYFNMIFEKMKYRGNFETVTFFEEYSKLLRRDLLNGIQYKVEYDIILDLIDYLKDHGLYLSAKDKYEDTPVHWAAQAGLPTLLKILIEKYELEYTSVNDKGNIPLHYACRMGSLDILEYFEQRELLCVSSSSLLFLNEPPKTVKIINDLDQQNESLLFKNKYLNLSTVNTDKESLIHKAATGNAVNVLKFLINKYKLNPNLVDKYGYTPLHEAASNNSLEAFKYLLGTKQLDVNHRNVKGNTVLHSAAYGNAIKIIQYLYSQDEYKYLFEQKNNDGDTILHSAARGDAADALKFLILTCKLPCDAPDKYGNTPAHDAANHNSLNALIVLENNRVNLAAKNKTGVSLLHSSASSNAIDVIKYLTSRLNRNTCLETKLNLVDNYGNTPLHLAAANDALESFKHLLIHTKLDVNQCNEYGESVFHMAAHYNSMKVLKFLIDDYKLSPKLVDEFGNSPLHFAADNDSLEAFKYLLQSKKIDVNDCNNTGDTVLHEAAYRNATKIIEYLHLEPAYAHLFNIKNKMKQTALHEASKGNSVQALAFLVNNYQYLINIADENGNTPLHEAAFSDSLESVKYLLQCTKLDIKTCNQKGETVLHKAAACENSIEVLKYLIDECNMSPTLVDMHGDTPLHVAAFNNSLEAFSFLLKTEKININDCNDKSDTVLHKATKQTRNVPTQKAVGEYPKGPVANLGTDYEWKLHCLFAVAAFKNLDNWSLANEYIDAGKFDDLVFKVDNECLLLQAKFKDNKQVSDREFWSNKPKSDNFSIYKYILSYNDIKWKFKKFKMNAIILCTNANLPDSIFNTQRTSENIIINQIFGNQVTIGTIKEEHRKKFDEVKTYQQNISDDDKDKLAWRNISLNDNDIEEFMSKFLVIKVSEEQNDKRISDLITSMEKKKPSLKKLYIINDIHYWRNLGCKNSVYMTKKYMEFVWYREKNDKCIQQFLNYDISFLNPFQFSLSINLVKAEHNFDLYLSKIVNSIKLIYTKQDKPDDMFFKEVLFLALQTDYKTIENAVEWFEIKNVKYLVVSFLEMDENESKEIYTKISRILDTNKQKKVIIVAKKFGFQDKNVENDQIRLNLFDEDTRERVCNRTIEFQGEAITLKHLLNNCKVLNLMNGCQSLDITDKSYLCSLVKSTGEPFDFNGDSYRELVESIKNKLSYDNSDLENPTILEFQGRQIILDDILTICKIEYLIDELFILKLIKEEPLSLGKSSIPSITSKKYYVPRLLSRDFQNLFSEELLLDQLKTINKKVAVLTGPLGAGKTTLLENIVLSKKLKDKNCSRLTWIINIELSRAAEYLRNKSLNHSLLGLLIYSEDIRGNFDIQALKSLEKIIVIDGIDENNSEYIHQVQDLLEDCSTSENLNISLVIMACRNYDFILKKIRNRPNVETIVVEPFSENDQEIFFEKYVTFKNATSVQKTKDVFHHLKAQAPGINKFCSTPFALRLLIDILLNNEDHVEHISKIFSKSLSVYEFYRLFLEEKKNTFIQQHKGDTCDKSSIVVTDAFDTYLTKTRKFAASKSLPRELQECFNTDISPSITTSMLSIGIFEESNGEFKFIHKSFEEYFAAEYIWNFLSHKRRSDSMLLTLLNKLFLNIQYAGVSGFFEEILNTIRSVGDICFSKISKEFGRVLSEQRWVESISLLVFQGYFNIVNFVFHEYDAFSKVINHRGSSGETALHLSAHYPHFVKYLVKKGAEINSVDENGLTVFHYIIMMCWDSDKYKTYFNMIFEKMKYRENFKTITFFEEYLKLIRRDQQNRIRSKVEYDVILDLIDYLKNHGLHLSVKDKDEDTSVHWAAQAGFLTLLKTLIEKYGLEYTAVDKNGDSPLHYACQFDSLDILEYFEQSELLCVNSSSLVASNKPPKTVKILNDLDQQNESVLLKNKYLNLSTVNTDGESLIHRAAAGNAMSILTCLINTYKLNPKLVDKYGYTPLHEAASTNSFEAFKYLLETTQLDVNDCNNKGNTILHSAAGGNALKIIQYLYSQDDYKHLFEQKNNDGDTIIHSAARGDAADALTFLICTCRLPCDVPDKYGNTPAHDAAKNNSLNALIILENNKVNLTAKNKRGVSLLHRSASNNAIDVIKYLTTGLNRNTSAETKLNLVDNYGNTPLHSAASNDALETFKYLLIHAKLDVNQRNERGESVVHKAAYEDSMEVLKFLIDDYKLSPKLVDEFGNTPLHDAAYNDSLEAFKYLLHSEKIDVNDRNNTGDTVLHKAAYGNATKIIQYLHSEPAYAHLFNITNNIKQTALHKASRGNSVDALAFLVNNCQYLINIVDENGNTPLHEAACNDSFESFKLLLQCTKLDIKTCNLKGETVIHGAACENSMKVLKYLLDECNMSPTVVDIYGNTPLHAAAFNNSLKAFTYLLKTEKLDINECNNRGDTVLHKAVLGKAIEDCDKLKFVSLADTTKFESYGLTFSSGAFQNLFEFYGTQFTKHQRLKNSLVFLGDLSKVKPIGYKRFAKSVQFESTPISVKNELESDDELEKQMCLVDNNQDGNSSQENEEMVNQEIDESINLDGSHEDILNHLDSSMDVNQTFDLITESKNQGYQKRLKPIIENFVRLSSQILSQRINKRMQLTKKIQKYSKKEDEAKIVLSHISAKKQSLQDALENLNSGINSLNKITSVVHNFKL</sequence>
<dbReference type="InterPro" id="IPR002110">
    <property type="entry name" value="Ankyrin_rpt"/>
</dbReference>
<evidence type="ECO:0000256" key="2">
    <source>
        <dbReference type="ARBA" id="ARBA00023043"/>
    </source>
</evidence>
<feature type="repeat" description="ANK" evidence="3">
    <location>
        <begin position="1523"/>
        <end position="1545"/>
    </location>
</feature>
<feature type="repeat" description="ANK" evidence="3">
    <location>
        <begin position="3415"/>
        <end position="3448"/>
    </location>
</feature>
<dbReference type="Pfam" id="PF12796">
    <property type="entry name" value="Ank_2"/>
    <property type="match status" value="10"/>
</dbReference>
<keyword evidence="5" id="KW-1185">Reference proteome</keyword>
<evidence type="ECO:0000256" key="3">
    <source>
        <dbReference type="PROSITE-ProRule" id="PRU00023"/>
    </source>
</evidence>
<feature type="repeat" description="ANK" evidence="3">
    <location>
        <begin position="1627"/>
        <end position="1649"/>
    </location>
</feature>
<protein>
    <submittedName>
        <fullName evidence="4">Uncharacterized protein</fullName>
    </submittedName>
</protein>
<dbReference type="PANTHER" id="PTHR24198:SF165">
    <property type="entry name" value="ANKYRIN REPEAT-CONTAINING PROTEIN-RELATED"/>
    <property type="match status" value="1"/>
</dbReference>
<proteinExistence type="predicted"/>
<dbReference type="Gene3D" id="1.25.40.20">
    <property type="entry name" value="Ankyrin repeat-containing domain"/>
    <property type="match status" value="10"/>
</dbReference>
<dbReference type="SUPFAM" id="SSF52540">
    <property type="entry name" value="P-loop containing nucleoside triphosphate hydrolases"/>
    <property type="match status" value="2"/>
</dbReference>
<evidence type="ECO:0000313" key="4">
    <source>
        <dbReference type="EMBL" id="CAG9834484.1"/>
    </source>
</evidence>
<dbReference type="SUPFAM" id="SSF48403">
    <property type="entry name" value="Ankyrin repeat"/>
    <property type="match status" value="6"/>
</dbReference>
<dbReference type="Gene3D" id="3.40.50.300">
    <property type="entry name" value="P-loop containing nucleotide triphosphate hydrolases"/>
    <property type="match status" value="2"/>
</dbReference>
<dbReference type="EMBL" id="OU898280">
    <property type="protein sequence ID" value="CAG9834484.1"/>
    <property type="molecule type" value="Genomic_DNA"/>
</dbReference>
<feature type="repeat" description="ANK" evidence="3">
    <location>
        <begin position="1696"/>
        <end position="1718"/>
    </location>
</feature>
<accession>A0A9N9XD45</accession>
<feature type="repeat" description="ANK" evidence="3">
    <location>
        <begin position="3243"/>
        <end position="3276"/>
    </location>
</feature>
<evidence type="ECO:0000256" key="1">
    <source>
        <dbReference type="ARBA" id="ARBA00022737"/>
    </source>
</evidence>
<name>A0A9N9XD45_DIABA</name>
<dbReference type="OrthoDB" id="6746156at2759"/>
<feature type="repeat" description="ANK" evidence="3">
    <location>
        <begin position="1455"/>
        <end position="1488"/>
    </location>
</feature>
<dbReference type="PROSITE" id="PS50297">
    <property type="entry name" value="ANK_REP_REGION"/>
    <property type="match status" value="8"/>
</dbReference>
<feature type="repeat" description="ANK" evidence="3">
    <location>
        <begin position="1025"/>
        <end position="1055"/>
    </location>
</feature>
<feature type="repeat" description="ANK" evidence="3">
    <location>
        <begin position="2743"/>
        <end position="2773"/>
    </location>
</feature>
<feature type="repeat" description="ANK" evidence="3">
    <location>
        <begin position="2998"/>
        <end position="3020"/>
    </location>
</feature>
<dbReference type="SMART" id="SM00248">
    <property type="entry name" value="ANK"/>
    <property type="match status" value="34"/>
</dbReference>